<accession>A0A7X9XNW0</accession>
<evidence type="ECO:0000313" key="1">
    <source>
        <dbReference type="EMBL" id="NMF04595.1"/>
    </source>
</evidence>
<dbReference type="AlphaFoldDB" id="A0A7X9XNW0"/>
<organism evidence="1 2">
    <name type="scientific">Clostridium beijerinckii</name>
    <name type="common">Clostridium MP</name>
    <dbReference type="NCBI Taxonomy" id="1520"/>
    <lineage>
        <taxon>Bacteria</taxon>
        <taxon>Bacillati</taxon>
        <taxon>Bacillota</taxon>
        <taxon>Clostridia</taxon>
        <taxon>Eubacteriales</taxon>
        <taxon>Clostridiaceae</taxon>
        <taxon>Clostridium</taxon>
    </lineage>
</organism>
<proteinExistence type="predicted"/>
<protein>
    <submittedName>
        <fullName evidence="1">Uncharacterized protein</fullName>
    </submittedName>
</protein>
<dbReference type="EMBL" id="JABAGD010000010">
    <property type="protein sequence ID" value="NMF04595.1"/>
    <property type="molecule type" value="Genomic_DNA"/>
</dbReference>
<dbReference type="Proteomes" id="UP000587880">
    <property type="component" value="Unassembled WGS sequence"/>
</dbReference>
<comment type="caution">
    <text evidence="1">The sequence shown here is derived from an EMBL/GenBank/DDBJ whole genome shotgun (WGS) entry which is preliminary data.</text>
</comment>
<dbReference type="RefSeq" id="WP_168981586.1">
    <property type="nucleotide sequence ID" value="NZ_JABAGD010000010.1"/>
</dbReference>
<evidence type="ECO:0000313" key="2">
    <source>
        <dbReference type="Proteomes" id="UP000587880"/>
    </source>
</evidence>
<name>A0A7X9XNW0_CLOBE</name>
<reference evidence="1 2" key="1">
    <citation type="submission" date="2020-04" db="EMBL/GenBank/DDBJ databases">
        <authorList>
            <person name="Hitch T.C.A."/>
            <person name="Wylensek D."/>
            <person name="Clavel T."/>
        </authorList>
    </citation>
    <scope>NUCLEOTIDE SEQUENCE [LARGE SCALE GENOMIC DNA]</scope>
    <source>
        <strain evidence="1 2">WB01_NA02</strain>
    </source>
</reference>
<sequence length="142" mass="16501">MLILIVLIGLPIVIKIFTNLGVLKLKLLPRSVVTAEMVIEDMNKRKIRPAKVEVKYAYTQKLFHDNLRNKELSRERILAIKYYLEKSVKQYEHKKFKNDAHAIYTMLKAKDITTRNLDIVQSLISTGPKQIDPNWINIAAIK</sequence>
<gene>
    <name evidence="1" type="ORF">HF849_07440</name>
</gene>